<sequence length="380" mass="42783">MAFNQQTSTNLLQALRTAHHVHAAGDDKQATAICQQILAADARQPEAIHLLGVIALQDGNMEKAAQYFQKAIKLNGKNPQYHSNLGLVSHEQGKLTEAEASYRKAIQLEPRYVDAWYNLHALLIRTGDYLPAREALDMVLKLNPHDQEARLMMVILLDYAGEKELSLKLEQMLDVTSPLMKARLDAWHYFRELPKRPAMTGSNLATFKLAASHAKLKGLVLEFGVRHGNSIRQLVQLVGQEAHGFDSFQGLPEDWHAESRGSYSTKGVIPKVPPMVKLHAGWFDETLPAFVAKHEGPARLINIDCDIYSSTKTVLDTLAERIVPGTVIVFDEYIGNEHWREDEYKAFQEAVVAYGWRYEYLAVSFFTKQVVVKITEVGQH</sequence>
<dbReference type="eggNOG" id="COG0457">
    <property type="taxonomic scope" value="Bacteria"/>
</dbReference>
<feature type="repeat" description="TPR" evidence="1">
    <location>
        <begin position="45"/>
        <end position="78"/>
    </location>
</feature>
<dbReference type="HOGENOM" id="CLU_780163_0_0_4"/>
<dbReference type="InterPro" id="IPR019734">
    <property type="entry name" value="TPR_rpt"/>
</dbReference>
<dbReference type="Pfam" id="PF13578">
    <property type="entry name" value="Methyltransf_24"/>
    <property type="match status" value="1"/>
</dbReference>
<dbReference type="PROSITE" id="PS50005">
    <property type="entry name" value="TPR"/>
    <property type="match status" value="3"/>
</dbReference>
<dbReference type="AlphaFoldDB" id="C6XAW3"/>
<feature type="repeat" description="TPR" evidence="1">
    <location>
        <begin position="79"/>
        <end position="112"/>
    </location>
</feature>
<dbReference type="SUPFAM" id="SSF48452">
    <property type="entry name" value="TPR-like"/>
    <property type="match status" value="1"/>
</dbReference>
<protein>
    <submittedName>
        <fullName evidence="2">Tetratricopeptide TPR_2 repeat protein</fullName>
    </submittedName>
</protein>
<organism evidence="2 3">
    <name type="scientific">Methylovorus glucosotrophus (strain SIP3-4)</name>
    <dbReference type="NCBI Taxonomy" id="582744"/>
    <lineage>
        <taxon>Bacteria</taxon>
        <taxon>Pseudomonadati</taxon>
        <taxon>Pseudomonadota</taxon>
        <taxon>Betaproteobacteria</taxon>
        <taxon>Nitrosomonadales</taxon>
        <taxon>Methylophilaceae</taxon>
        <taxon>Methylovorus</taxon>
    </lineage>
</organism>
<dbReference type="InterPro" id="IPR029063">
    <property type="entry name" value="SAM-dependent_MTases_sf"/>
</dbReference>
<dbReference type="Pfam" id="PF13414">
    <property type="entry name" value="TPR_11"/>
    <property type="match status" value="1"/>
</dbReference>
<dbReference type="Proteomes" id="UP000002743">
    <property type="component" value="Chromosome"/>
</dbReference>
<evidence type="ECO:0000313" key="3">
    <source>
        <dbReference type="Proteomes" id="UP000002743"/>
    </source>
</evidence>
<keyword evidence="3" id="KW-1185">Reference proteome</keyword>
<dbReference type="PANTHER" id="PTHR40036:SF1">
    <property type="entry name" value="MACROCIN O-METHYLTRANSFERASE"/>
    <property type="match status" value="1"/>
</dbReference>
<dbReference type="SMART" id="SM00028">
    <property type="entry name" value="TPR"/>
    <property type="match status" value="3"/>
</dbReference>
<dbReference type="STRING" id="582744.Msip34_2496"/>
<reference evidence="3" key="1">
    <citation type="submission" date="2009-07" db="EMBL/GenBank/DDBJ databases">
        <title>Complete sequence of chromosome of Methylovorus sp. SIP3-4.</title>
        <authorList>
            <person name="Lucas S."/>
            <person name="Copeland A."/>
            <person name="Lapidus A."/>
            <person name="Glavina del Rio T."/>
            <person name="Tice H."/>
            <person name="Bruce D."/>
            <person name="Goodwin L."/>
            <person name="Pitluck S."/>
            <person name="Clum A."/>
            <person name="Larimer F."/>
            <person name="Land M."/>
            <person name="Hauser L."/>
            <person name="Kyrpides N."/>
            <person name="Mikhailova N."/>
            <person name="Kayluzhnaya M."/>
            <person name="Chistoserdova L."/>
        </authorList>
    </citation>
    <scope>NUCLEOTIDE SEQUENCE [LARGE SCALE GENOMIC DNA]</scope>
    <source>
        <strain evidence="3">SIP3-4</strain>
    </source>
</reference>
<proteinExistence type="predicted"/>
<dbReference type="OrthoDB" id="9777890at2"/>
<accession>C6XAW3</accession>
<dbReference type="SUPFAM" id="SSF53335">
    <property type="entry name" value="S-adenosyl-L-methionine-dependent methyltransferases"/>
    <property type="match status" value="1"/>
</dbReference>
<feature type="repeat" description="TPR" evidence="1">
    <location>
        <begin position="113"/>
        <end position="146"/>
    </location>
</feature>
<gene>
    <name evidence="2" type="ordered locus">Msip34_2496</name>
</gene>
<dbReference type="PANTHER" id="PTHR40036">
    <property type="entry name" value="MACROCIN O-METHYLTRANSFERASE"/>
    <property type="match status" value="1"/>
</dbReference>
<dbReference type="EMBL" id="CP001674">
    <property type="protein sequence ID" value="ACT51733.1"/>
    <property type="molecule type" value="Genomic_DNA"/>
</dbReference>
<name>C6XAW3_METGS</name>
<dbReference type="Pfam" id="PF14559">
    <property type="entry name" value="TPR_19"/>
    <property type="match status" value="1"/>
</dbReference>
<dbReference type="InterPro" id="IPR008884">
    <property type="entry name" value="TylF_MeTrfase"/>
</dbReference>
<dbReference type="Gene3D" id="3.40.50.150">
    <property type="entry name" value="Vaccinia Virus protein VP39"/>
    <property type="match status" value="1"/>
</dbReference>
<keyword evidence="1" id="KW-0802">TPR repeat</keyword>
<dbReference type="RefSeq" id="WP_015830990.1">
    <property type="nucleotide sequence ID" value="NC_012969.1"/>
</dbReference>
<reference evidence="2 3" key="2">
    <citation type="journal article" date="2011" name="J. Bacteriol.">
        <title>Genomes of three methylotrophs from a single niche uncover genetic and metabolic divergence of Methylophilaceae.</title>
        <authorList>
            <person name="Lapidus A."/>
            <person name="Clum A."/>
            <person name="Labutti K."/>
            <person name="Kaluzhnaya M.G."/>
            <person name="Lim S."/>
            <person name="Beck D.A."/>
            <person name="Glavina Del Rio T."/>
            <person name="Nolan M."/>
            <person name="Mavromatis K."/>
            <person name="Huntemann M."/>
            <person name="Lucas S."/>
            <person name="Lidstrom M.E."/>
            <person name="Ivanova N."/>
            <person name="Chistoserdova L."/>
        </authorList>
    </citation>
    <scope>NUCLEOTIDE SEQUENCE [LARGE SCALE GENOMIC DNA]</scope>
    <source>
        <strain evidence="2 3">SIP3-4</strain>
    </source>
</reference>
<evidence type="ECO:0000313" key="2">
    <source>
        <dbReference type="EMBL" id="ACT51733.1"/>
    </source>
</evidence>
<evidence type="ECO:0000256" key="1">
    <source>
        <dbReference type="PROSITE-ProRule" id="PRU00339"/>
    </source>
</evidence>
<dbReference type="Gene3D" id="1.25.40.10">
    <property type="entry name" value="Tetratricopeptide repeat domain"/>
    <property type="match status" value="2"/>
</dbReference>
<dbReference type="KEGG" id="mei:Msip34_2496"/>
<dbReference type="InterPro" id="IPR011990">
    <property type="entry name" value="TPR-like_helical_dom_sf"/>
</dbReference>